<sequence>MMIGFNCDVVTGVVVVVGAVVVGAVVVGAVVVGAAVVAWSACDLGSTTSLELLPHDAMSRLIARTHGPQSLRPAHLMSDSSPRPTKRYRLWSLQAVRRCHSGRWGGEQSLCRRFFGR</sequence>
<accession>A0A382RQC5</accession>
<dbReference type="EMBL" id="UINC01123049">
    <property type="protein sequence ID" value="SVC99257.1"/>
    <property type="molecule type" value="Genomic_DNA"/>
</dbReference>
<name>A0A382RQC5_9ZZZZ</name>
<gene>
    <name evidence="2" type="ORF">METZ01_LOCUS352111</name>
</gene>
<evidence type="ECO:0000256" key="1">
    <source>
        <dbReference type="SAM" id="Phobius"/>
    </source>
</evidence>
<proteinExistence type="predicted"/>
<feature type="transmembrane region" description="Helical" evidence="1">
    <location>
        <begin position="12"/>
        <end position="39"/>
    </location>
</feature>
<organism evidence="2">
    <name type="scientific">marine metagenome</name>
    <dbReference type="NCBI Taxonomy" id="408172"/>
    <lineage>
        <taxon>unclassified sequences</taxon>
        <taxon>metagenomes</taxon>
        <taxon>ecological metagenomes</taxon>
    </lineage>
</organism>
<keyword evidence="1" id="KW-0812">Transmembrane</keyword>
<evidence type="ECO:0000313" key="2">
    <source>
        <dbReference type="EMBL" id="SVC99257.1"/>
    </source>
</evidence>
<keyword evidence="1" id="KW-1133">Transmembrane helix</keyword>
<reference evidence="2" key="1">
    <citation type="submission" date="2018-05" db="EMBL/GenBank/DDBJ databases">
        <authorList>
            <person name="Lanie J.A."/>
            <person name="Ng W.-L."/>
            <person name="Kazmierczak K.M."/>
            <person name="Andrzejewski T.M."/>
            <person name="Davidsen T.M."/>
            <person name="Wayne K.J."/>
            <person name="Tettelin H."/>
            <person name="Glass J.I."/>
            <person name="Rusch D."/>
            <person name="Podicherti R."/>
            <person name="Tsui H.-C.T."/>
            <person name="Winkler M.E."/>
        </authorList>
    </citation>
    <scope>NUCLEOTIDE SEQUENCE</scope>
</reference>
<dbReference type="AlphaFoldDB" id="A0A382RQC5"/>
<protein>
    <submittedName>
        <fullName evidence="2">Uncharacterized protein</fullName>
    </submittedName>
</protein>
<keyword evidence="1" id="KW-0472">Membrane</keyword>